<evidence type="ECO:0000256" key="1">
    <source>
        <dbReference type="ARBA" id="ARBA00023015"/>
    </source>
</evidence>
<comment type="caution">
    <text evidence="5">The sequence shown here is derived from an EMBL/GenBank/DDBJ whole genome shotgun (WGS) entry which is preliminary data.</text>
</comment>
<dbReference type="Pfam" id="PF01638">
    <property type="entry name" value="HxlR"/>
    <property type="match status" value="1"/>
</dbReference>
<organism evidence="5 6">
    <name type="scientific">Bradyrhizobium cytisi</name>
    <dbReference type="NCBI Taxonomy" id="515489"/>
    <lineage>
        <taxon>Bacteria</taxon>
        <taxon>Pseudomonadati</taxon>
        <taxon>Pseudomonadota</taxon>
        <taxon>Alphaproteobacteria</taxon>
        <taxon>Hyphomicrobiales</taxon>
        <taxon>Nitrobacteraceae</taxon>
        <taxon>Bradyrhizobium</taxon>
    </lineage>
</organism>
<keyword evidence="3" id="KW-0804">Transcription</keyword>
<dbReference type="RefSeq" id="WP_148749915.1">
    <property type="nucleotide sequence ID" value="NZ_VSSR01000011.1"/>
</dbReference>
<dbReference type="GO" id="GO:0006355">
    <property type="term" value="P:regulation of DNA-templated transcription"/>
    <property type="evidence" value="ECO:0007669"/>
    <property type="project" value="UniProtKB-ARBA"/>
</dbReference>
<protein>
    <submittedName>
        <fullName evidence="5">Helix-turn-helix transcriptional regulator</fullName>
    </submittedName>
</protein>
<dbReference type="InterPro" id="IPR036388">
    <property type="entry name" value="WH-like_DNA-bd_sf"/>
</dbReference>
<dbReference type="PANTHER" id="PTHR33204:SF29">
    <property type="entry name" value="TRANSCRIPTIONAL REGULATOR"/>
    <property type="match status" value="1"/>
</dbReference>
<dbReference type="Proteomes" id="UP000324853">
    <property type="component" value="Unassembled WGS sequence"/>
</dbReference>
<evidence type="ECO:0000259" key="4">
    <source>
        <dbReference type="PROSITE" id="PS51118"/>
    </source>
</evidence>
<evidence type="ECO:0000256" key="3">
    <source>
        <dbReference type="ARBA" id="ARBA00023163"/>
    </source>
</evidence>
<gene>
    <name evidence="5" type="ORF">FXB38_06410</name>
</gene>
<feature type="domain" description="HTH hxlR-type" evidence="4">
    <location>
        <begin position="15"/>
        <end position="113"/>
    </location>
</feature>
<dbReference type="PANTHER" id="PTHR33204">
    <property type="entry name" value="TRANSCRIPTIONAL REGULATOR, MARR FAMILY"/>
    <property type="match status" value="1"/>
</dbReference>
<dbReference type="EMBL" id="VSSR01000011">
    <property type="protein sequence ID" value="TYL86878.1"/>
    <property type="molecule type" value="Genomic_DNA"/>
</dbReference>
<keyword evidence="1" id="KW-0805">Transcription regulation</keyword>
<reference evidence="5 6" key="1">
    <citation type="submission" date="2019-08" db="EMBL/GenBank/DDBJ databases">
        <title>Bradyrhizobium hipponensis sp. nov., a rhizobium isolated from a Lupinus angustifolius root nodule in Tunisia.</title>
        <authorList>
            <person name="Off K."/>
            <person name="Rejili M."/>
            <person name="Mars M."/>
            <person name="Brachmann A."/>
            <person name="Marin M."/>
        </authorList>
    </citation>
    <scope>NUCLEOTIDE SEQUENCE [LARGE SCALE GENOMIC DNA]</scope>
    <source>
        <strain evidence="5 6">CTAW11</strain>
    </source>
</reference>
<dbReference type="Gene3D" id="1.10.10.10">
    <property type="entry name" value="Winged helix-like DNA-binding domain superfamily/Winged helix DNA-binding domain"/>
    <property type="match status" value="1"/>
</dbReference>
<dbReference type="InterPro" id="IPR036390">
    <property type="entry name" value="WH_DNA-bd_sf"/>
</dbReference>
<dbReference type="PROSITE" id="PS51118">
    <property type="entry name" value="HTH_HXLR"/>
    <property type="match status" value="1"/>
</dbReference>
<keyword evidence="2" id="KW-0238">DNA-binding</keyword>
<dbReference type="InterPro" id="IPR002577">
    <property type="entry name" value="HTH_HxlR"/>
</dbReference>
<dbReference type="CDD" id="cd00090">
    <property type="entry name" value="HTH_ARSR"/>
    <property type="match status" value="1"/>
</dbReference>
<dbReference type="AlphaFoldDB" id="A0A5S4X3A7"/>
<dbReference type="GO" id="GO:0003677">
    <property type="term" value="F:DNA binding"/>
    <property type="evidence" value="ECO:0007669"/>
    <property type="project" value="UniProtKB-KW"/>
</dbReference>
<sequence length="126" mass="14449">MEKQTMADKQINMHEEMRRAFALLSGKWKLEIMWLLNQRVYRFGELRKAIPGITQHMLTAQLRELEADGLVSRTVFAEVPPRVEYEITSKARGLGPMMQALTAWWKEHGKSVPVKPSGRGRKAKGS</sequence>
<evidence type="ECO:0000313" key="6">
    <source>
        <dbReference type="Proteomes" id="UP000324853"/>
    </source>
</evidence>
<accession>A0A5S4X3A7</accession>
<evidence type="ECO:0000256" key="2">
    <source>
        <dbReference type="ARBA" id="ARBA00023125"/>
    </source>
</evidence>
<dbReference type="InterPro" id="IPR011991">
    <property type="entry name" value="ArsR-like_HTH"/>
</dbReference>
<proteinExistence type="predicted"/>
<dbReference type="SUPFAM" id="SSF46785">
    <property type="entry name" value="Winged helix' DNA-binding domain"/>
    <property type="match status" value="1"/>
</dbReference>
<dbReference type="OrthoDB" id="9800350at2"/>
<name>A0A5S4X3A7_9BRAD</name>
<evidence type="ECO:0000313" key="5">
    <source>
        <dbReference type="EMBL" id="TYL86878.1"/>
    </source>
</evidence>
<keyword evidence="6" id="KW-1185">Reference proteome</keyword>